<accession>A0A0N5ANX3</accession>
<sequence>PLKKRKAVNYFRYLQFFQGIITNTFFHSILFAIIKDNVTESKRQIIRLLESNFNAIKFDVICVEGVFSYLVHSKNYCEITKYDITCLVFR</sequence>
<dbReference type="AlphaFoldDB" id="A0A0N5ANX3"/>
<evidence type="ECO:0000313" key="4">
    <source>
        <dbReference type="WBParaSite" id="SMUV_0000632701-mRNA-1"/>
    </source>
</evidence>
<feature type="domain" description="Ground-like" evidence="2">
    <location>
        <begin position="34"/>
        <end position="89"/>
    </location>
</feature>
<evidence type="ECO:0000256" key="1">
    <source>
        <dbReference type="SAM" id="Phobius"/>
    </source>
</evidence>
<dbReference type="Pfam" id="PF04155">
    <property type="entry name" value="Ground-like"/>
    <property type="match status" value="1"/>
</dbReference>
<feature type="transmembrane region" description="Helical" evidence="1">
    <location>
        <begin position="12"/>
        <end position="34"/>
    </location>
</feature>
<evidence type="ECO:0000259" key="2">
    <source>
        <dbReference type="Pfam" id="PF04155"/>
    </source>
</evidence>
<dbReference type="Proteomes" id="UP000046393">
    <property type="component" value="Unplaced"/>
</dbReference>
<keyword evidence="3" id="KW-1185">Reference proteome</keyword>
<reference evidence="4" key="1">
    <citation type="submission" date="2017-02" db="UniProtKB">
        <authorList>
            <consortium name="WormBaseParasite"/>
        </authorList>
    </citation>
    <scope>IDENTIFICATION</scope>
</reference>
<keyword evidence="1" id="KW-0812">Transmembrane</keyword>
<evidence type="ECO:0000313" key="3">
    <source>
        <dbReference type="Proteomes" id="UP000046393"/>
    </source>
</evidence>
<keyword evidence="1" id="KW-0472">Membrane</keyword>
<proteinExistence type="predicted"/>
<keyword evidence="1" id="KW-1133">Transmembrane helix</keyword>
<dbReference type="InterPro" id="IPR007284">
    <property type="entry name" value="Ground-like_dom"/>
</dbReference>
<dbReference type="WBParaSite" id="SMUV_0000632701-mRNA-1">
    <property type="protein sequence ID" value="SMUV_0000632701-mRNA-1"/>
    <property type="gene ID" value="SMUV_0000632701"/>
</dbReference>
<organism evidence="3 4">
    <name type="scientific">Syphacia muris</name>
    <dbReference type="NCBI Taxonomy" id="451379"/>
    <lineage>
        <taxon>Eukaryota</taxon>
        <taxon>Metazoa</taxon>
        <taxon>Ecdysozoa</taxon>
        <taxon>Nematoda</taxon>
        <taxon>Chromadorea</taxon>
        <taxon>Rhabditida</taxon>
        <taxon>Spirurina</taxon>
        <taxon>Oxyuridomorpha</taxon>
        <taxon>Oxyuroidea</taxon>
        <taxon>Oxyuridae</taxon>
        <taxon>Syphacia</taxon>
    </lineage>
</organism>
<protein>
    <submittedName>
        <fullName evidence="4">Ground-like domain-containing protein</fullName>
    </submittedName>
</protein>
<name>A0A0N5ANX3_9BILA</name>